<proteinExistence type="predicted"/>
<keyword evidence="3" id="KW-1185">Reference proteome</keyword>
<feature type="region of interest" description="Disordered" evidence="1">
    <location>
        <begin position="1"/>
        <end position="28"/>
    </location>
</feature>
<protein>
    <submittedName>
        <fullName evidence="2">Uncharacterized protein</fullName>
    </submittedName>
</protein>
<sequence length="187" mass="20523">MHRFRSVEVLPDTPPGSPKNCPEAKGVLSDPPAASRLEHCELACVNSTWNLGFPLVLKIVSQQEAELSSGFKETPYSLDREDSDERGHVLWLSITRRCNVAVTRRTVECRAGDRIVSMERTNTKSPGPMLECCVKSVVRVMEPSSQCSTDIRFLTLSHNSGSGTGLGLVALGKDDRIAWCWTLGPPV</sequence>
<evidence type="ECO:0000256" key="1">
    <source>
        <dbReference type="SAM" id="MobiDB-lite"/>
    </source>
</evidence>
<dbReference type="EMBL" id="QGKV02001556">
    <property type="protein sequence ID" value="KAF3518845.1"/>
    <property type="molecule type" value="Genomic_DNA"/>
</dbReference>
<organism evidence="2 3">
    <name type="scientific">Brassica cretica</name>
    <name type="common">Mustard</name>
    <dbReference type="NCBI Taxonomy" id="69181"/>
    <lineage>
        <taxon>Eukaryota</taxon>
        <taxon>Viridiplantae</taxon>
        <taxon>Streptophyta</taxon>
        <taxon>Embryophyta</taxon>
        <taxon>Tracheophyta</taxon>
        <taxon>Spermatophyta</taxon>
        <taxon>Magnoliopsida</taxon>
        <taxon>eudicotyledons</taxon>
        <taxon>Gunneridae</taxon>
        <taxon>Pentapetalae</taxon>
        <taxon>rosids</taxon>
        <taxon>malvids</taxon>
        <taxon>Brassicales</taxon>
        <taxon>Brassicaceae</taxon>
        <taxon>Brassiceae</taxon>
        <taxon>Brassica</taxon>
    </lineage>
</organism>
<gene>
    <name evidence="2" type="ORF">DY000_02062115</name>
</gene>
<evidence type="ECO:0000313" key="2">
    <source>
        <dbReference type="EMBL" id="KAF3518845.1"/>
    </source>
</evidence>
<dbReference type="Proteomes" id="UP000266723">
    <property type="component" value="Unassembled WGS sequence"/>
</dbReference>
<reference evidence="2 3" key="1">
    <citation type="journal article" date="2020" name="BMC Genomics">
        <title>Intraspecific diversification of the crop wild relative Brassica cretica Lam. using demographic model selection.</title>
        <authorList>
            <person name="Kioukis A."/>
            <person name="Michalopoulou V.A."/>
            <person name="Briers L."/>
            <person name="Pirintsos S."/>
            <person name="Studholme D.J."/>
            <person name="Pavlidis P."/>
            <person name="Sarris P.F."/>
        </authorList>
    </citation>
    <scope>NUCLEOTIDE SEQUENCE [LARGE SCALE GENOMIC DNA]</scope>
    <source>
        <strain evidence="3">cv. PFS-1207/04</strain>
    </source>
</reference>
<comment type="caution">
    <text evidence="2">The sequence shown here is derived from an EMBL/GenBank/DDBJ whole genome shotgun (WGS) entry which is preliminary data.</text>
</comment>
<evidence type="ECO:0000313" key="3">
    <source>
        <dbReference type="Proteomes" id="UP000266723"/>
    </source>
</evidence>
<name>A0ABQ7AXF0_BRACR</name>
<accession>A0ABQ7AXF0</accession>